<evidence type="ECO:0000313" key="4">
    <source>
        <dbReference type="Proteomes" id="UP000001357"/>
    </source>
</evidence>
<sequence length="940" mass="100374">MRRLVRFAVLSPLVFLSLLLLWWTWPRGTGKAMHAGTGEGPLAFPFDEVVEKRTKSSAGNMAVPSKHTSDSGSLAPTAALLPIGAQVGAKPSKVDWNLAERHGGHEQAAEEYRQKRPDGHAVDQLDVIAQPSAALTHRGRAETEDARSKTAAKLAWPDADVDLGDIPKRALNDDPVLDDDDGDAEALAYATDDDDAGLKSDPAEAAARLRDVAELQGRLDNAQRGVGAPLDRHNQLDNPGRVGLAQSNLTQPRNSDGGDALLMAADPVNTMHSSMKLCRPGRDAMCHCRRDCHECFYDDALEQLGACTICRNARFLWKGSCVASCPTGTKGAGHGNYEKHCVILESGAGKAKAEQGVVGIRTTKAKSAVRSVAADARCTDCVVGACDAADGCLVCANFKYRFKGRCVATCPKDMLGSGSDRLGRRCVNRFQAEADSLSQEEAGHSIAKAASAGPVSISWNLDIAPAQGTFSSGAPGAVKQFSYRFTQPGVFPYFCRSHSGRMQGKVTVLAARAKAPAADATYVQLFKGKRAGVANPQRFDTAMQADFIVFEQANLSLEACQTVCTRQSACRGVYYFVASRRCRGLASFGVAGIATNINADSYAKIAQSLRAIEPFLAPSLCLSVSLSLCLCLSTFLVKTGAMNDETVVQVFSGQVLTQAQQSLINELITEIGRADALQVRHAAIAGLAAQSYIQSQALGDPTHDDFVLYRNLLHSFEANFDKLPADYQWRSQMPATPITPTTSKTSAQLSQCPVLGRHAVHRFIQLLEKNFAMPRDALYCLTTYVSLPAPVEELEQLLAAVEAFAQPRCYDLVLEAVPAGRAKLQALRAPSVVEQLRHLGLVMGTLPQADGQTALPEVKSLASESSPAVSAVSPASQPNAVNEAPANPTTARAEQSSAQPTATKTLAPTASSEISQPAREVDFMAPVTTKRPSEVLESIV</sequence>
<dbReference type="KEGG" id="mbr:MONBRDRAFT_24423"/>
<reference evidence="3 4" key="1">
    <citation type="journal article" date="2008" name="Nature">
        <title>The genome of the choanoflagellate Monosiga brevicollis and the origin of metazoans.</title>
        <authorList>
            <consortium name="JGI Sequencing"/>
            <person name="King N."/>
            <person name="Westbrook M.J."/>
            <person name="Young S.L."/>
            <person name="Kuo A."/>
            <person name="Abedin M."/>
            <person name="Chapman J."/>
            <person name="Fairclough S."/>
            <person name="Hellsten U."/>
            <person name="Isogai Y."/>
            <person name="Letunic I."/>
            <person name="Marr M."/>
            <person name="Pincus D."/>
            <person name="Putnam N."/>
            <person name="Rokas A."/>
            <person name="Wright K.J."/>
            <person name="Zuzow R."/>
            <person name="Dirks W."/>
            <person name="Good M."/>
            <person name="Goodstein D."/>
            <person name="Lemons D."/>
            <person name="Li W."/>
            <person name="Lyons J.B."/>
            <person name="Morris A."/>
            <person name="Nichols S."/>
            <person name="Richter D.J."/>
            <person name="Salamov A."/>
            <person name="Bork P."/>
            <person name="Lim W.A."/>
            <person name="Manning G."/>
            <person name="Miller W.T."/>
            <person name="McGinnis W."/>
            <person name="Shapiro H."/>
            <person name="Tjian R."/>
            <person name="Grigoriev I.V."/>
            <person name="Rokhsar D."/>
        </authorList>
    </citation>
    <scope>NUCLEOTIDE SEQUENCE [LARGE SCALE GENOMIC DNA]</scope>
    <source>
        <strain evidence="4">MX1 / ATCC 50154</strain>
    </source>
</reference>
<keyword evidence="2" id="KW-1133">Transmembrane helix</keyword>
<feature type="region of interest" description="Disordered" evidence="1">
    <location>
        <begin position="866"/>
        <end position="940"/>
    </location>
</feature>
<dbReference type="SUPFAM" id="SSF57184">
    <property type="entry name" value="Growth factor receptor domain"/>
    <property type="match status" value="1"/>
</dbReference>
<dbReference type="SUPFAM" id="SSF49503">
    <property type="entry name" value="Cupredoxins"/>
    <property type="match status" value="1"/>
</dbReference>
<proteinExistence type="predicted"/>
<dbReference type="AlphaFoldDB" id="A9UWD6"/>
<name>A9UWD6_MONBE</name>
<accession>A9UWD6</accession>
<feature type="compositionally biased region" description="Low complexity" evidence="1">
    <location>
        <begin position="866"/>
        <end position="881"/>
    </location>
</feature>
<dbReference type="InterPro" id="IPR008972">
    <property type="entry name" value="Cupredoxin"/>
</dbReference>
<dbReference type="RefSeq" id="XP_001744596.1">
    <property type="nucleotide sequence ID" value="XM_001744544.1"/>
</dbReference>
<dbReference type="Proteomes" id="UP000001357">
    <property type="component" value="Unassembled WGS sequence"/>
</dbReference>
<dbReference type="SMART" id="SM00261">
    <property type="entry name" value="FU"/>
    <property type="match status" value="2"/>
</dbReference>
<dbReference type="EMBL" id="CH991547">
    <property type="protein sequence ID" value="EDQ90545.1"/>
    <property type="molecule type" value="Genomic_DNA"/>
</dbReference>
<feature type="compositionally biased region" description="Polar residues" evidence="1">
    <location>
        <begin position="887"/>
        <end position="915"/>
    </location>
</feature>
<gene>
    <name evidence="3" type="ORF">MONBRDRAFT_24423</name>
</gene>
<protein>
    <submittedName>
        <fullName evidence="3">Uncharacterized protein</fullName>
    </submittedName>
</protein>
<feature type="region of interest" description="Disordered" evidence="1">
    <location>
        <begin position="163"/>
        <end position="182"/>
    </location>
</feature>
<dbReference type="InterPro" id="IPR006212">
    <property type="entry name" value="Furin_repeat"/>
</dbReference>
<keyword evidence="2" id="KW-0472">Membrane</keyword>
<feature type="transmembrane region" description="Helical" evidence="2">
    <location>
        <begin position="7"/>
        <end position="25"/>
    </location>
</feature>
<organism evidence="3 4">
    <name type="scientific">Monosiga brevicollis</name>
    <name type="common">Choanoflagellate</name>
    <dbReference type="NCBI Taxonomy" id="81824"/>
    <lineage>
        <taxon>Eukaryota</taxon>
        <taxon>Choanoflagellata</taxon>
        <taxon>Craspedida</taxon>
        <taxon>Salpingoecidae</taxon>
        <taxon>Monosiga</taxon>
    </lineage>
</organism>
<dbReference type="Gene3D" id="2.60.40.420">
    <property type="entry name" value="Cupredoxins - blue copper proteins"/>
    <property type="match status" value="1"/>
</dbReference>
<keyword evidence="2" id="KW-0812">Transmembrane</keyword>
<dbReference type="InterPro" id="IPR009030">
    <property type="entry name" value="Growth_fac_rcpt_cys_sf"/>
</dbReference>
<dbReference type="CDD" id="cd00064">
    <property type="entry name" value="FU"/>
    <property type="match status" value="2"/>
</dbReference>
<evidence type="ECO:0000313" key="3">
    <source>
        <dbReference type="EMBL" id="EDQ90545.1"/>
    </source>
</evidence>
<evidence type="ECO:0000256" key="2">
    <source>
        <dbReference type="SAM" id="Phobius"/>
    </source>
</evidence>
<evidence type="ECO:0000256" key="1">
    <source>
        <dbReference type="SAM" id="MobiDB-lite"/>
    </source>
</evidence>
<dbReference type="GeneID" id="5889983"/>
<keyword evidence="4" id="KW-1185">Reference proteome</keyword>
<dbReference type="InParanoid" id="A9UWD6"/>